<dbReference type="OrthoDB" id="4183412at2759"/>
<keyword evidence="3" id="KW-1185">Reference proteome</keyword>
<proteinExistence type="predicted"/>
<evidence type="ECO:0008006" key="4">
    <source>
        <dbReference type="Google" id="ProtNLM"/>
    </source>
</evidence>
<sequence>MHTFTMRILLLLISLISLAATHPTYGVTLPPPPLDPSKPATSPYYPWRSRIASSANHVEKTTLYGLARTAHAQGHPHFATYLQHYLSNTGRDASISPDELMASLPAFRAEVHALAEFKARLAFQSLLMNPALNTISFSSFWHEYETTPEQSWDWFLSLGRFVYSVTGVVRVDETGEAVTVRYKVHVFDFCDWDGERDLIMGQFRFREGELPGLQVVGLAREFKMRGSGEVVVVEGYTPAKGFPKVNG</sequence>
<keyword evidence="1" id="KW-0732">Signal</keyword>
<feature type="chain" id="PRO_5016396903" description="SnoaL-like domain-containing protein" evidence="1">
    <location>
        <begin position="22"/>
        <end position="247"/>
    </location>
</feature>
<protein>
    <recommendedName>
        <fullName evidence="4">SnoaL-like domain-containing protein</fullName>
    </recommendedName>
</protein>
<name>A0A319E1U0_ASPSB</name>
<feature type="signal peptide" evidence="1">
    <location>
        <begin position="1"/>
        <end position="21"/>
    </location>
</feature>
<dbReference type="Proteomes" id="UP000248423">
    <property type="component" value="Unassembled WGS sequence"/>
</dbReference>
<accession>A0A319E1U0</accession>
<organism evidence="2 3">
    <name type="scientific">Aspergillus sclerotiicarbonarius (strain CBS 121057 / IBT 28362)</name>
    <dbReference type="NCBI Taxonomy" id="1448318"/>
    <lineage>
        <taxon>Eukaryota</taxon>
        <taxon>Fungi</taxon>
        <taxon>Dikarya</taxon>
        <taxon>Ascomycota</taxon>
        <taxon>Pezizomycotina</taxon>
        <taxon>Eurotiomycetes</taxon>
        <taxon>Eurotiomycetidae</taxon>
        <taxon>Eurotiales</taxon>
        <taxon>Aspergillaceae</taxon>
        <taxon>Aspergillus</taxon>
        <taxon>Aspergillus subgen. Circumdati</taxon>
    </lineage>
</organism>
<evidence type="ECO:0000313" key="3">
    <source>
        <dbReference type="Proteomes" id="UP000248423"/>
    </source>
</evidence>
<reference evidence="2 3" key="1">
    <citation type="submission" date="2018-02" db="EMBL/GenBank/DDBJ databases">
        <title>The genomes of Aspergillus section Nigri reveals drivers in fungal speciation.</title>
        <authorList>
            <consortium name="DOE Joint Genome Institute"/>
            <person name="Vesth T.C."/>
            <person name="Nybo J."/>
            <person name="Theobald S."/>
            <person name="Brandl J."/>
            <person name="Frisvad J.C."/>
            <person name="Nielsen K.F."/>
            <person name="Lyhne E.K."/>
            <person name="Kogle M.E."/>
            <person name="Kuo A."/>
            <person name="Riley R."/>
            <person name="Clum A."/>
            <person name="Nolan M."/>
            <person name="Lipzen A."/>
            <person name="Salamov A."/>
            <person name="Henrissat B."/>
            <person name="Wiebenga A."/>
            <person name="De vries R.P."/>
            <person name="Grigoriev I.V."/>
            <person name="Mortensen U.H."/>
            <person name="Andersen M.R."/>
            <person name="Baker S.E."/>
        </authorList>
    </citation>
    <scope>NUCLEOTIDE SEQUENCE [LARGE SCALE GENOMIC DNA]</scope>
    <source>
        <strain evidence="2 3">CBS 121057</strain>
    </source>
</reference>
<evidence type="ECO:0000313" key="2">
    <source>
        <dbReference type="EMBL" id="PYI00438.1"/>
    </source>
</evidence>
<dbReference type="AlphaFoldDB" id="A0A319E1U0"/>
<dbReference type="EMBL" id="KZ826451">
    <property type="protein sequence ID" value="PYI00438.1"/>
    <property type="molecule type" value="Genomic_DNA"/>
</dbReference>
<gene>
    <name evidence="2" type="ORF">BO78DRAFT_402049</name>
</gene>
<dbReference type="VEuPathDB" id="FungiDB:BO78DRAFT_402049"/>
<evidence type="ECO:0000256" key="1">
    <source>
        <dbReference type="SAM" id="SignalP"/>
    </source>
</evidence>